<sequence>MATINASSNGILSWSWCAFTPTSPQQRKPNGLFEKRTLTDCQRFTPHVTSAVEPGSMAGRALWVSAIPEMELEICSHFTVRFLLRMRAVSKHFLQLSNQSLVRQLNSGGIALKDIGIISIEGLVNFFGKEGGLLTKLDLRRERGNVTGSPVTDNDLLQISRHFRQVKHLYFKESSQTSASESYYAAMPHLETLVADSFSNICNLNFLKSSAKLKVLRVERSVANILDITSLARCSELEVFYARGGSSITDITCFGQCRRLKKIVLSGWSHLADVSALENCEKLETVDLFMCIGIENIVFFKKMPALKKICLQGCISLPLDQQQYFRSVGLLFYLNEKRF</sequence>
<evidence type="ECO:0000313" key="1">
    <source>
        <dbReference type="EMBL" id="CRX38804.1"/>
    </source>
</evidence>
<dbReference type="InterPro" id="IPR032675">
    <property type="entry name" value="LRR_dom_sf"/>
</dbReference>
<name>A0A0H5DSN5_9BACT</name>
<dbReference type="AlphaFoldDB" id="A0A0H5DSN5"/>
<evidence type="ECO:0000313" key="2">
    <source>
        <dbReference type="Proteomes" id="UP000220251"/>
    </source>
</evidence>
<dbReference type="EMBL" id="CWGJ01000019">
    <property type="protein sequence ID" value="CRX38804.1"/>
    <property type="molecule type" value="Genomic_DNA"/>
</dbReference>
<protein>
    <submittedName>
        <fullName evidence="1">Uncharacterized protein</fullName>
    </submittedName>
</protein>
<keyword evidence="2" id="KW-1185">Reference proteome</keyword>
<dbReference type="SUPFAM" id="SSF52047">
    <property type="entry name" value="RNI-like"/>
    <property type="match status" value="1"/>
</dbReference>
<organism evidence="1 2">
    <name type="scientific">Estrella lausannensis</name>
    <dbReference type="NCBI Taxonomy" id="483423"/>
    <lineage>
        <taxon>Bacteria</taxon>
        <taxon>Pseudomonadati</taxon>
        <taxon>Chlamydiota</taxon>
        <taxon>Chlamydiia</taxon>
        <taxon>Parachlamydiales</taxon>
        <taxon>Candidatus Criblamydiaceae</taxon>
        <taxon>Estrella</taxon>
    </lineage>
</organism>
<accession>A0A0H5DSN5</accession>
<proteinExistence type="predicted"/>
<dbReference type="RefSeq" id="WP_098038666.1">
    <property type="nucleotide sequence ID" value="NZ_CWGJ01000019.1"/>
</dbReference>
<reference evidence="2" key="1">
    <citation type="submission" date="2015-06" db="EMBL/GenBank/DDBJ databases">
        <authorList>
            <person name="Bertelli C."/>
        </authorList>
    </citation>
    <scope>NUCLEOTIDE SEQUENCE [LARGE SCALE GENOMIC DNA]</scope>
    <source>
        <strain evidence="2">CRIB-30</strain>
    </source>
</reference>
<gene>
    <name evidence="1" type="ORF">ELAC_1468</name>
</gene>
<dbReference type="Proteomes" id="UP000220251">
    <property type="component" value="Unassembled WGS sequence"/>
</dbReference>
<dbReference type="Gene3D" id="3.80.10.10">
    <property type="entry name" value="Ribonuclease Inhibitor"/>
    <property type="match status" value="1"/>
</dbReference>